<dbReference type="Proteomes" id="UP000032287">
    <property type="component" value="Unassembled WGS sequence"/>
</dbReference>
<sequence length="214" mass="24437">MNEFEAKTFYTTLLENHEPVTNSYLYVKRLFDFLFALMLLIPATPLIGLFALLIKLETPGSAFYTQERVGFLGKPIHIVKLRSMYQDAEKKSGAMWAQKNDARVTKVGKFVRMTRVDELPQLWNVVRGDMSLIGPRPERPHFTGEFCRDVDGFEKRLCILPGLSGYAQVTGGYEDTPAEKLGGDLYYMEHVSIWLDLKIFFKTLYVVISGHGAR</sequence>
<protein>
    <submittedName>
        <fullName evidence="4">TuaA_1 protein</fullName>
        <ecNumber evidence="4">2.7.8.-</ecNumber>
    </submittedName>
</protein>
<proteinExistence type="inferred from homology"/>
<accession>A0A0D1JN56</accession>
<reference evidence="4 5" key="1">
    <citation type="journal article" date="2015" name="Microbiology (Mosc.)">
        <title>Genomics of the Weissella cibaria species with an examination of its metabolic traits.</title>
        <authorList>
            <person name="Lynch K.M."/>
            <person name="Lucid A."/>
            <person name="Arendt E.K."/>
            <person name="Sleator R.D."/>
            <person name="Lucey B."/>
            <person name="Coffey A."/>
        </authorList>
    </citation>
    <scope>NUCLEOTIDE SEQUENCE [LARGE SCALE GENOMIC DNA]</scope>
    <source>
        <strain evidence="4 5">MG1</strain>
    </source>
</reference>
<dbReference type="Pfam" id="PF02397">
    <property type="entry name" value="Bac_transf"/>
    <property type="match status" value="1"/>
</dbReference>
<evidence type="ECO:0000313" key="4">
    <source>
        <dbReference type="EMBL" id="KIU22743.1"/>
    </source>
</evidence>
<keyword evidence="2" id="KW-0812">Transmembrane</keyword>
<comment type="caution">
    <text evidence="4">The sequence shown here is derived from an EMBL/GenBank/DDBJ whole genome shotgun (WGS) entry which is preliminary data.</text>
</comment>
<dbReference type="InterPro" id="IPR003362">
    <property type="entry name" value="Bact_transf"/>
</dbReference>
<dbReference type="STRING" id="137591.AO080_03115"/>
<dbReference type="GO" id="GO:0016780">
    <property type="term" value="F:phosphotransferase activity, for other substituted phosphate groups"/>
    <property type="evidence" value="ECO:0007669"/>
    <property type="project" value="TreeGrafter"/>
</dbReference>
<name>A0A0D1JN56_9LACO</name>
<dbReference type="PANTHER" id="PTHR30576">
    <property type="entry name" value="COLANIC BIOSYNTHESIS UDP-GLUCOSE LIPID CARRIER TRANSFERASE"/>
    <property type="match status" value="1"/>
</dbReference>
<dbReference type="PATRIC" id="fig|137591.25.peg.248"/>
<feature type="domain" description="Bacterial sugar transferase" evidence="3">
    <location>
        <begin position="28"/>
        <end position="208"/>
    </location>
</feature>
<comment type="similarity">
    <text evidence="1">Belongs to the bacterial sugar transferase family.</text>
</comment>
<dbReference type="EMBL" id="JWHU01000001">
    <property type="protein sequence ID" value="KIU22743.1"/>
    <property type="molecule type" value="Genomic_DNA"/>
</dbReference>
<evidence type="ECO:0000259" key="3">
    <source>
        <dbReference type="Pfam" id="PF02397"/>
    </source>
</evidence>
<feature type="transmembrane region" description="Helical" evidence="2">
    <location>
        <begin position="33"/>
        <end position="54"/>
    </location>
</feature>
<gene>
    <name evidence="4" type="primary">tuaA_1</name>
    <name evidence="4" type="ORF">QX99_00252</name>
</gene>
<dbReference type="AlphaFoldDB" id="A0A0D1JN56"/>
<keyword evidence="2" id="KW-1133">Transmembrane helix</keyword>
<dbReference type="EC" id="2.7.8.-" evidence="4"/>
<dbReference type="RefSeq" id="WP_043707779.1">
    <property type="nucleotide sequence ID" value="NZ_JALOCT010000002.1"/>
</dbReference>
<evidence type="ECO:0000313" key="5">
    <source>
        <dbReference type="Proteomes" id="UP000032287"/>
    </source>
</evidence>
<dbReference type="PANTHER" id="PTHR30576:SF0">
    <property type="entry name" value="UNDECAPRENYL-PHOSPHATE N-ACETYLGALACTOSAMINYL 1-PHOSPHATE TRANSFERASE-RELATED"/>
    <property type="match status" value="1"/>
</dbReference>
<evidence type="ECO:0000256" key="1">
    <source>
        <dbReference type="ARBA" id="ARBA00006464"/>
    </source>
</evidence>
<keyword evidence="4" id="KW-0808">Transferase</keyword>
<evidence type="ECO:0000256" key="2">
    <source>
        <dbReference type="SAM" id="Phobius"/>
    </source>
</evidence>
<keyword evidence="2" id="KW-0472">Membrane</keyword>
<organism evidence="4 5">
    <name type="scientific">Weissella cibaria</name>
    <dbReference type="NCBI Taxonomy" id="137591"/>
    <lineage>
        <taxon>Bacteria</taxon>
        <taxon>Bacillati</taxon>
        <taxon>Bacillota</taxon>
        <taxon>Bacilli</taxon>
        <taxon>Lactobacillales</taxon>
        <taxon>Lactobacillaceae</taxon>
        <taxon>Weissella</taxon>
    </lineage>
</organism>
<keyword evidence="5" id="KW-1185">Reference proteome</keyword>